<proteinExistence type="predicted"/>
<dbReference type="InterPro" id="IPR049730">
    <property type="entry name" value="SNF2/RAD54-like_C"/>
</dbReference>
<dbReference type="InterPro" id="IPR001650">
    <property type="entry name" value="Helicase_C-like"/>
</dbReference>
<dbReference type="SMART" id="SM00490">
    <property type="entry name" value="HELICc"/>
    <property type="match status" value="1"/>
</dbReference>
<dbReference type="AlphaFoldDB" id="A0A1Q9YJ83"/>
<dbReference type="CDD" id="cd18793">
    <property type="entry name" value="SF2_C_SNF"/>
    <property type="match status" value="1"/>
</dbReference>
<name>A0A1Q9YJ83_9FIRM</name>
<dbReference type="GO" id="GO:0031297">
    <property type="term" value="P:replication fork processing"/>
    <property type="evidence" value="ECO:0007669"/>
    <property type="project" value="TreeGrafter"/>
</dbReference>
<reference evidence="8 9" key="1">
    <citation type="submission" date="2016-11" db="EMBL/GenBank/DDBJ databases">
        <title>Description of two novel members of the family Erysipelotrichaceae: Ileibacterium lipovorans gen. nov., sp. nov. and Dubosiella newyorkensis, gen. nov., sp. nov.</title>
        <authorList>
            <person name="Cox L.M."/>
            <person name="Sohn J."/>
            <person name="Tyrrell K.L."/>
            <person name="Citron D.M."/>
            <person name="Lawson P.A."/>
            <person name="Patel N.B."/>
            <person name="Iizumi T."/>
            <person name="Perez-Perez G.I."/>
            <person name="Goldstein E.J."/>
            <person name="Blaser M.J."/>
        </authorList>
    </citation>
    <scope>NUCLEOTIDE SEQUENCE [LARGE SCALE GENOMIC DNA]</scope>
    <source>
        <strain evidence="8 9">NYU-BL-K8</strain>
    </source>
</reference>
<dbReference type="SMART" id="SM00487">
    <property type="entry name" value="DEXDc"/>
    <property type="match status" value="1"/>
</dbReference>
<keyword evidence="2" id="KW-0378">Hydrolase</keyword>
<dbReference type="PANTHER" id="PTHR45766">
    <property type="entry name" value="DNA ANNEALING HELICASE AND ENDONUCLEASE ZRANB3 FAMILY MEMBER"/>
    <property type="match status" value="1"/>
</dbReference>
<evidence type="ECO:0000259" key="7">
    <source>
        <dbReference type="PROSITE" id="PS51194"/>
    </source>
</evidence>
<dbReference type="RefSeq" id="WP_075818664.1">
    <property type="nucleotide sequence ID" value="NZ_MPJZ01000068.1"/>
</dbReference>
<feature type="domain" description="Helicase C-terminal" evidence="7">
    <location>
        <begin position="688"/>
        <end position="880"/>
    </location>
</feature>
<evidence type="ECO:0000256" key="4">
    <source>
        <dbReference type="ARBA" id="ARBA00022840"/>
    </source>
</evidence>
<dbReference type="Gene3D" id="3.40.50.10810">
    <property type="entry name" value="Tandem AAA-ATPase domain"/>
    <property type="match status" value="1"/>
</dbReference>
<organism evidence="8 9">
    <name type="scientific">Faecalibaculum rodentium</name>
    <dbReference type="NCBI Taxonomy" id="1702221"/>
    <lineage>
        <taxon>Bacteria</taxon>
        <taxon>Bacillati</taxon>
        <taxon>Bacillota</taxon>
        <taxon>Erysipelotrichia</taxon>
        <taxon>Erysipelotrichales</taxon>
        <taxon>Erysipelotrichaceae</taxon>
        <taxon>Faecalibaculum</taxon>
    </lineage>
</organism>
<comment type="caution">
    <text evidence="8">The sequence shown here is derived from an EMBL/GenBank/DDBJ whole genome shotgun (WGS) entry which is preliminary data.</text>
</comment>
<dbReference type="InterPro" id="IPR014001">
    <property type="entry name" value="Helicase_ATP-bd"/>
</dbReference>
<dbReference type="Gene3D" id="3.40.50.300">
    <property type="entry name" value="P-loop containing nucleotide triphosphate hydrolases"/>
    <property type="match status" value="1"/>
</dbReference>
<dbReference type="GO" id="GO:0016787">
    <property type="term" value="F:hydrolase activity"/>
    <property type="evidence" value="ECO:0007669"/>
    <property type="project" value="UniProtKB-KW"/>
</dbReference>
<dbReference type="Proteomes" id="UP000186758">
    <property type="component" value="Unassembled WGS sequence"/>
</dbReference>
<dbReference type="GO" id="GO:0003677">
    <property type="term" value="F:DNA binding"/>
    <property type="evidence" value="ECO:0007669"/>
    <property type="project" value="InterPro"/>
</dbReference>
<dbReference type="Pfam" id="PF00271">
    <property type="entry name" value="Helicase_C"/>
    <property type="match status" value="1"/>
</dbReference>
<accession>A0A1Q9YJ83</accession>
<evidence type="ECO:0000256" key="1">
    <source>
        <dbReference type="ARBA" id="ARBA00022741"/>
    </source>
</evidence>
<protein>
    <submittedName>
        <fullName evidence="8">Helicase</fullName>
    </submittedName>
</protein>
<dbReference type="Pfam" id="PF04851">
    <property type="entry name" value="ResIII"/>
    <property type="match status" value="1"/>
</dbReference>
<evidence type="ECO:0000313" key="9">
    <source>
        <dbReference type="Proteomes" id="UP000186758"/>
    </source>
</evidence>
<dbReference type="EMBL" id="MPJZ01000068">
    <property type="protein sequence ID" value="OLU44445.1"/>
    <property type="molecule type" value="Genomic_DNA"/>
</dbReference>
<dbReference type="InterPro" id="IPR038718">
    <property type="entry name" value="SNF2-like_sf"/>
</dbReference>
<dbReference type="InterPro" id="IPR057342">
    <property type="entry name" value="DEXDc_RapA"/>
</dbReference>
<dbReference type="GeneID" id="82202421"/>
<dbReference type="GO" id="GO:0005524">
    <property type="term" value="F:ATP binding"/>
    <property type="evidence" value="ECO:0007669"/>
    <property type="project" value="InterPro"/>
</dbReference>
<dbReference type="SUPFAM" id="SSF52540">
    <property type="entry name" value="P-loop containing nucleoside triphosphate hydrolases"/>
    <property type="match status" value="1"/>
</dbReference>
<evidence type="ECO:0000313" key="8">
    <source>
        <dbReference type="EMBL" id="OLU44445.1"/>
    </source>
</evidence>
<keyword evidence="5" id="KW-0175">Coiled coil</keyword>
<dbReference type="PANTHER" id="PTHR45766:SF6">
    <property type="entry name" value="SWI_SNF-RELATED MATRIX-ASSOCIATED ACTIN-DEPENDENT REGULATOR OF CHROMATIN SUBFAMILY A-LIKE PROTEIN 1"/>
    <property type="match status" value="1"/>
</dbReference>
<dbReference type="CDD" id="cd10311">
    <property type="entry name" value="PLDc_N_DEXD_c"/>
    <property type="match status" value="1"/>
</dbReference>
<dbReference type="InterPro" id="IPR006935">
    <property type="entry name" value="Helicase/UvrB_N"/>
</dbReference>
<dbReference type="PROSITE" id="PS51192">
    <property type="entry name" value="HELICASE_ATP_BIND_1"/>
    <property type="match status" value="1"/>
</dbReference>
<dbReference type="InterPro" id="IPR027417">
    <property type="entry name" value="P-loop_NTPase"/>
</dbReference>
<evidence type="ECO:0000256" key="3">
    <source>
        <dbReference type="ARBA" id="ARBA00022806"/>
    </source>
</evidence>
<evidence type="ECO:0000256" key="5">
    <source>
        <dbReference type="SAM" id="Coils"/>
    </source>
</evidence>
<dbReference type="GO" id="GO:0004386">
    <property type="term" value="F:helicase activity"/>
    <property type="evidence" value="ECO:0007669"/>
    <property type="project" value="UniProtKB-KW"/>
</dbReference>
<sequence length="1093" mass="125567">MKIIDNISVLLQDDLKANIQSKDKVSVAAACFSIYAYQALKKELDNTAEFCFLFTSPTFNKEKQEKEQREFYIPKAKRESSLYGTDFEIKLRNELTQKAIAQECAKWIKTKATFKTNTTNSSIQGMIGIQSDNKEIAYNPIQEFTTVGLGLEKGNSFLNPIIQTEDQVAKQLLDGFESVWNNNEMLQDVTDMVIDSISTVYKENSPESIYFMALYNIFHEFLSDISEDTFPNEATGYKQSKVWNLLYDFQKDAAIAIINKLEKYNGCILADSVGLGKTFTALSVIKYYENRNKSVLVLCPKKLSENWNTYKGNYKNNPLADDRLRYDVLFHTDLSRERGYSNGLNLANLNWGNYDLVVIDESHNFRNGNSTATEDGKENRYQRLMNRIIRAGVKTKVLMLSATPVNNKFNDLKNQLALAYEGDAALIDDKLGTRKSIDEIFRQAQTAFNAWSNLPAEKRTTEALLKTLDFDFFEVLDSVTIARSRKHIEKYYDTAKIGKFPNRLKPITERSDLTDLPSAITFEDINDILNELYLSIYTPFDFIQDSKLYKYEEYDNRKEKGLSISGRQRGQMKLMRVNLLKRLESSVHSFRLTLQRVKKQIDSTIEMINQFEKSGKGLFTQEFGDFSDLDLDDENSVLFTVGNKVKIDLADMDWKSWKEELEADAENLKLLESMIEDITYRHDTKLQELKQLLDHKINYPINPGNKKVIIFTAFADTADYLYEHVSKYMLEKYGLHTAIVTGTKEGRSTIKNKKFHPDLNEILTCFSPISKGKDMLLPDVKENIDILIATDCISEGQNLQDCDYLINYDIHWNPVRIIQRFGRIDRIGSKNEKIQLVNFWPNMDLDKYINLKARVETRMKATILTATGDDNLISPEEKGDLEYRKQQLKKLQSEVVDIEDMSDGISIMDLGLNDFRMDLIDYSKTHKDIDKLPHGLHTIVPADKDDPEGIIFVLKNINEEVNVDHQNRIHPFYMVYVGIDGEIVCDYLNPKTMLDTIRKLSKGKTEPIKELCSRFNKETRDGKDMSEASELLDLAISSIINSKEESDLDSLFTLGGTTALMSDISGLEDFELICFFVVKKGTKTCRDFQNQQN</sequence>
<dbReference type="PROSITE" id="PS51194">
    <property type="entry name" value="HELICASE_CTER"/>
    <property type="match status" value="1"/>
</dbReference>
<keyword evidence="4" id="KW-0067">ATP-binding</keyword>
<feature type="coiled-coil region" evidence="5">
    <location>
        <begin position="580"/>
        <end position="614"/>
    </location>
</feature>
<feature type="domain" description="Helicase ATP-binding" evidence="6">
    <location>
        <begin position="258"/>
        <end position="422"/>
    </location>
</feature>
<dbReference type="GO" id="GO:0006281">
    <property type="term" value="P:DNA repair"/>
    <property type="evidence" value="ECO:0007669"/>
    <property type="project" value="TreeGrafter"/>
</dbReference>
<evidence type="ECO:0000259" key="6">
    <source>
        <dbReference type="PROSITE" id="PS51192"/>
    </source>
</evidence>
<dbReference type="CDD" id="cd18011">
    <property type="entry name" value="DEXDc_RapA"/>
    <property type="match status" value="1"/>
</dbReference>
<evidence type="ECO:0000256" key="2">
    <source>
        <dbReference type="ARBA" id="ARBA00022801"/>
    </source>
</evidence>
<gene>
    <name evidence="8" type="ORF">BO223_08295</name>
</gene>
<keyword evidence="1" id="KW-0547">Nucleotide-binding</keyword>
<keyword evidence="3 8" id="KW-0347">Helicase</keyword>